<comment type="caution">
    <text evidence="2">The sequence shown here is derived from an EMBL/GenBank/DDBJ whole genome shotgun (WGS) entry which is preliminary data.</text>
</comment>
<evidence type="ECO:0000313" key="3">
    <source>
        <dbReference type="Proteomes" id="UP000824596"/>
    </source>
</evidence>
<keyword evidence="3" id="KW-1185">Reference proteome</keyword>
<feature type="compositionally biased region" description="Low complexity" evidence="1">
    <location>
        <begin position="74"/>
        <end position="86"/>
    </location>
</feature>
<reference evidence="2" key="1">
    <citation type="submission" date="2021-09" db="EMBL/GenBank/DDBJ databases">
        <title>A high-quality genome of the endoparasitic fungus Hirsutella rhossiliensis with a comparison of Hirsutella genomes reveals transposable elements contributing to genome size variation.</title>
        <authorList>
            <person name="Lin R."/>
            <person name="Jiao Y."/>
            <person name="Sun X."/>
            <person name="Ling J."/>
            <person name="Xie B."/>
            <person name="Cheng X."/>
        </authorList>
    </citation>
    <scope>NUCLEOTIDE SEQUENCE</scope>
    <source>
        <strain evidence="2">HR02</strain>
    </source>
</reference>
<feature type="compositionally biased region" description="Basic residues" evidence="1">
    <location>
        <begin position="87"/>
        <end position="98"/>
    </location>
</feature>
<name>A0A9P8N5N6_9HYPO</name>
<dbReference type="Proteomes" id="UP000824596">
    <property type="component" value="Unassembled WGS sequence"/>
</dbReference>
<dbReference type="EMBL" id="JAIZPD010000002">
    <property type="protein sequence ID" value="KAH0967057.1"/>
    <property type="molecule type" value="Genomic_DNA"/>
</dbReference>
<feature type="compositionally biased region" description="Acidic residues" evidence="1">
    <location>
        <begin position="153"/>
        <end position="167"/>
    </location>
</feature>
<proteinExistence type="predicted"/>
<dbReference type="RefSeq" id="XP_044724570.1">
    <property type="nucleotide sequence ID" value="XM_044860937.1"/>
</dbReference>
<dbReference type="OrthoDB" id="5231339at2759"/>
<dbReference type="AlphaFoldDB" id="A0A9P8N5N6"/>
<evidence type="ECO:0000313" key="2">
    <source>
        <dbReference type="EMBL" id="KAH0967057.1"/>
    </source>
</evidence>
<organism evidence="2 3">
    <name type="scientific">Hirsutella rhossiliensis</name>
    <dbReference type="NCBI Taxonomy" id="111463"/>
    <lineage>
        <taxon>Eukaryota</taxon>
        <taxon>Fungi</taxon>
        <taxon>Dikarya</taxon>
        <taxon>Ascomycota</taxon>
        <taxon>Pezizomycotina</taxon>
        <taxon>Sordariomycetes</taxon>
        <taxon>Hypocreomycetidae</taxon>
        <taxon>Hypocreales</taxon>
        <taxon>Ophiocordycipitaceae</taxon>
        <taxon>Hirsutella</taxon>
    </lineage>
</organism>
<feature type="region of interest" description="Disordered" evidence="1">
    <location>
        <begin position="69"/>
        <end position="167"/>
    </location>
</feature>
<gene>
    <name evidence="2" type="ORF">HRG_02466</name>
</gene>
<protein>
    <submittedName>
        <fullName evidence="2">Uncharacterized protein</fullName>
    </submittedName>
</protein>
<evidence type="ECO:0000256" key="1">
    <source>
        <dbReference type="SAM" id="MobiDB-lite"/>
    </source>
</evidence>
<feature type="compositionally biased region" description="Acidic residues" evidence="1">
    <location>
        <begin position="105"/>
        <end position="115"/>
    </location>
</feature>
<accession>A0A9P8N5N6</accession>
<sequence>MGRGEKKWDATAERDLCIAVIMASQEGRVTYNWPKTHAIMDSIGHAFTKDAMSQHFTKRILKDFKTRHGDIIGSAPSTPKKASATPAKRKAPAAKAAKKLAEAKPDDDDDADGDSDDVKLAATPSKRVKIEKQQTPTIKKEKQAKRGRSQVVDFDEDDFQTWLDNDD</sequence>
<dbReference type="GeneID" id="68351595"/>